<dbReference type="Pfam" id="PF07690">
    <property type="entry name" value="MFS_1"/>
    <property type="match status" value="1"/>
</dbReference>
<comment type="subcellular location">
    <subcellularLocation>
        <location evidence="1">Cell membrane</location>
        <topology evidence="1">Multi-pass membrane protein</topology>
    </subcellularLocation>
</comment>
<gene>
    <name evidence="8" type="ORF">ACFOUW_04030</name>
</gene>
<evidence type="ECO:0000256" key="6">
    <source>
        <dbReference type="SAM" id="Phobius"/>
    </source>
</evidence>
<feature type="transmembrane region" description="Helical" evidence="6">
    <location>
        <begin position="49"/>
        <end position="72"/>
    </location>
</feature>
<dbReference type="CDD" id="cd06173">
    <property type="entry name" value="MFS_MefA_like"/>
    <property type="match status" value="1"/>
</dbReference>
<protein>
    <submittedName>
        <fullName evidence="8">MFS transporter</fullName>
    </submittedName>
</protein>
<dbReference type="SUPFAM" id="SSF103473">
    <property type="entry name" value="MFS general substrate transporter"/>
    <property type="match status" value="1"/>
</dbReference>
<keyword evidence="2" id="KW-1003">Cell membrane</keyword>
<proteinExistence type="predicted"/>
<name>A0ABV7Y5L6_9ACTN</name>
<feature type="transmembrane region" description="Helical" evidence="6">
    <location>
        <begin position="109"/>
        <end position="129"/>
    </location>
</feature>
<keyword evidence="4 6" id="KW-1133">Transmembrane helix</keyword>
<dbReference type="PROSITE" id="PS50850">
    <property type="entry name" value="MFS"/>
    <property type="match status" value="1"/>
</dbReference>
<accession>A0ABV7Y5L6</accession>
<dbReference type="InterPro" id="IPR020846">
    <property type="entry name" value="MFS_dom"/>
</dbReference>
<evidence type="ECO:0000259" key="7">
    <source>
        <dbReference type="PROSITE" id="PS50850"/>
    </source>
</evidence>
<evidence type="ECO:0000256" key="5">
    <source>
        <dbReference type="ARBA" id="ARBA00023136"/>
    </source>
</evidence>
<evidence type="ECO:0000313" key="9">
    <source>
        <dbReference type="Proteomes" id="UP001595699"/>
    </source>
</evidence>
<feature type="domain" description="Major facilitator superfamily (MFS) profile" evidence="7">
    <location>
        <begin position="221"/>
        <end position="411"/>
    </location>
</feature>
<keyword evidence="5 6" id="KW-0472">Membrane</keyword>
<feature type="transmembrane region" description="Helical" evidence="6">
    <location>
        <begin position="253"/>
        <end position="276"/>
    </location>
</feature>
<feature type="transmembrane region" description="Helical" evidence="6">
    <location>
        <begin position="351"/>
        <end position="369"/>
    </location>
</feature>
<dbReference type="Gene3D" id="1.20.1250.20">
    <property type="entry name" value="MFS general substrate transporter like domains"/>
    <property type="match status" value="1"/>
</dbReference>
<dbReference type="PANTHER" id="PTHR23513">
    <property type="entry name" value="INTEGRAL MEMBRANE EFFLUX PROTEIN-RELATED"/>
    <property type="match status" value="1"/>
</dbReference>
<dbReference type="RefSeq" id="WP_205120179.1">
    <property type="nucleotide sequence ID" value="NZ_JAFBCM010000001.1"/>
</dbReference>
<dbReference type="Proteomes" id="UP001595699">
    <property type="component" value="Unassembled WGS sequence"/>
</dbReference>
<evidence type="ECO:0000256" key="2">
    <source>
        <dbReference type="ARBA" id="ARBA00022475"/>
    </source>
</evidence>
<feature type="transmembrane region" description="Helical" evidence="6">
    <location>
        <begin position="230"/>
        <end position="247"/>
    </location>
</feature>
<evidence type="ECO:0000256" key="1">
    <source>
        <dbReference type="ARBA" id="ARBA00004651"/>
    </source>
</evidence>
<reference evidence="9" key="1">
    <citation type="journal article" date="2019" name="Int. J. Syst. Evol. Microbiol.">
        <title>The Global Catalogue of Microorganisms (GCM) 10K type strain sequencing project: providing services to taxonomists for standard genome sequencing and annotation.</title>
        <authorList>
            <consortium name="The Broad Institute Genomics Platform"/>
            <consortium name="The Broad Institute Genome Sequencing Center for Infectious Disease"/>
            <person name="Wu L."/>
            <person name="Ma J."/>
        </authorList>
    </citation>
    <scope>NUCLEOTIDE SEQUENCE [LARGE SCALE GENOMIC DNA]</scope>
    <source>
        <strain evidence="9">CGMCC 4.7241</strain>
    </source>
</reference>
<feature type="transmembrane region" description="Helical" evidence="6">
    <location>
        <begin position="21"/>
        <end position="43"/>
    </location>
</feature>
<dbReference type="PANTHER" id="PTHR23513:SF6">
    <property type="entry name" value="MAJOR FACILITATOR SUPERFAMILY ASSOCIATED DOMAIN-CONTAINING PROTEIN"/>
    <property type="match status" value="1"/>
</dbReference>
<feature type="transmembrane region" description="Helical" evidence="6">
    <location>
        <begin position="84"/>
        <end position="103"/>
    </location>
</feature>
<dbReference type="InterPro" id="IPR036259">
    <property type="entry name" value="MFS_trans_sf"/>
</dbReference>
<keyword evidence="9" id="KW-1185">Reference proteome</keyword>
<dbReference type="InterPro" id="IPR011701">
    <property type="entry name" value="MFS"/>
</dbReference>
<organism evidence="8 9">
    <name type="scientific">Tenggerimyces flavus</name>
    <dbReference type="NCBI Taxonomy" id="1708749"/>
    <lineage>
        <taxon>Bacteria</taxon>
        <taxon>Bacillati</taxon>
        <taxon>Actinomycetota</taxon>
        <taxon>Actinomycetes</taxon>
        <taxon>Propionibacteriales</taxon>
        <taxon>Nocardioidaceae</taxon>
        <taxon>Tenggerimyces</taxon>
    </lineage>
</organism>
<evidence type="ECO:0000313" key="8">
    <source>
        <dbReference type="EMBL" id="MFC3759993.1"/>
    </source>
</evidence>
<dbReference type="EMBL" id="JBHRZH010000004">
    <property type="protein sequence ID" value="MFC3759993.1"/>
    <property type="molecule type" value="Genomic_DNA"/>
</dbReference>
<evidence type="ECO:0000256" key="4">
    <source>
        <dbReference type="ARBA" id="ARBA00022989"/>
    </source>
</evidence>
<evidence type="ECO:0000256" key="3">
    <source>
        <dbReference type="ARBA" id="ARBA00022692"/>
    </source>
</evidence>
<feature type="transmembrane region" description="Helical" evidence="6">
    <location>
        <begin position="375"/>
        <end position="397"/>
    </location>
</feature>
<sequence>MPSPRKLWHDADFVKLWFAQATGLVGQQFSVLAVPLVAIVTLHTDPATVALLGFAFNAPWLVFGLFIGVFVDRWPRRKLLIGSDLLRAAAFATIPVAAVLNVLSIEQLFVLALIVGTLDMCWLTAYRTYVPAVVPEEHRAQAYALVGASDGVTRTAAPSLAGGLIQLLGPPAGIGVTSGTYVASAIANALIKRADEPRPEANPHPVQAFKEGLAHAWQQRTIRALALSEATYIFFWASMQSVLLVFLTDDLGLAPTVIGLVFTLGTIGGLVGAALAKPVRTWLGESRAIVVGNVLRSVGMALMPLAAILGPLAVPALMVTRLVNSFGWTVWEVHRETVQQRLLADAVRGRVNGTVLFLGGAALAAGMAAGAGIVAVVGVVPTLVIGGVGTLLATAWLPQMSSSKSPRIQAR</sequence>
<keyword evidence="3 6" id="KW-0812">Transmembrane</keyword>
<comment type="caution">
    <text evidence="8">The sequence shown here is derived from an EMBL/GenBank/DDBJ whole genome shotgun (WGS) entry which is preliminary data.</text>
</comment>